<dbReference type="SUPFAM" id="SSF53098">
    <property type="entry name" value="Ribonuclease H-like"/>
    <property type="match status" value="1"/>
</dbReference>
<dbReference type="RefSeq" id="WP_162330076.1">
    <property type="nucleotide sequence ID" value="NZ_CP048113.1"/>
</dbReference>
<dbReference type="Pfam" id="PF00665">
    <property type="entry name" value="rve"/>
    <property type="match status" value="1"/>
</dbReference>
<comment type="similarity">
    <text evidence="1">Belongs to the transposase IS21/IS408/IS1162 family.</text>
</comment>
<dbReference type="GO" id="GO:0003676">
    <property type="term" value="F:nucleic acid binding"/>
    <property type="evidence" value="ECO:0007669"/>
    <property type="project" value="InterPro"/>
</dbReference>
<dbReference type="EMBL" id="CP048113">
    <property type="protein sequence ID" value="QHS58371.1"/>
    <property type="molecule type" value="Genomic_DNA"/>
</dbReference>
<accession>A0A6B9ZA03</accession>
<dbReference type="PANTHER" id="PTHR35004">
    <property type="entry name" value="TRANSPOSASE RV3428C-RELATED"/>
    <property type="match status" value="1"/>
</dbReference>
<dbReference type="KEGG" id="chih:GWR21_01810"/>
<dbReference type="Proteomes" id="UP000476411">
    <property type="component" value="Chromosome"/>
</dbReference>
<reference evidence="3 4" key="1">
    <citation type="submission" date="2020-01" db="EMBL/GenBank/DDBJ databases">
        <title>Complete genome sequence of Chitinophaga sp. H33E-04 isolated from quinoa roots.</title>
        <authorList>
            <person name="Weon H.-Y."/>
            <person name="Lee S.A."/>
        </authorList>
    </citation>
    <scope>NUCLEOTIDE SEQUENCE [LARGE SCALE GENOMIC DNA]</scope>
    <source>
        <strain evidence="3 4">H33E-04</strain>
    </source>
</reference>
<dbReference type="InterPro" id="IPR012337">
    <property type="entry name" value="RNaseH-like_sf"/>
</dbReference>
<dbReference type="PANTHER" id="PTHR35004:SF8">
    <property type="entry name" value="TRANSPOSASE RV3428C-RELATED"/>
    <property type="match status" value="1"/>
</dbReference>
<dbReference type="AlphaFoldDB" id="A0A6B9ZA03"/>
<protein>
    <submittedName>
        <fullName evidence="3">IS21 family transposase</fullName>
    </submittedName>
</protein>
<evidence type="ECO:0000313" key="4">
    <source>
        <dbReference type="Proteomes" id="UP000476411"/>
    </source>
</evidence>
<feature type="domain" description="Integrase catalytic" evidence="2">
    <location>
        <begin position="128"/>
        <end position="315"/>
    </location>
</feature>
<dbReference type="Pfam" id="PF22483">
    <property type="entry name" value="Mu-transpos_C_2"/>
    <property type="match status" value="1"/>
</dbReference>
<name>A0A6B9ZA03_9BACT</name>
<organism evidence="3 4">
    <name type="scientific">Chitinophaga agri</name>
    <dbReference type="NCBI Taxonomy" id="2703787"/>
    <lineage>
        <taxon>Bacteria</taxon>
        <taxon>Pseudomonadati</taxon>
        <taxon>Bacteroidota</taxon>
        <taxon>Chitinophagia</taxon>
        <taxon>Chitinophagales</taxon>
        <taxon>Chitinophagaceae</taxon>
        <taxon>Chitinophaga</taxon>
    </lineage>
</organism>
<dbReference type="InterPro" id="IPR036397">
    <property type="entry name" value="RNaseH_sf"/>
</dbReference>
<dbReference type="Gene3D" id="3.30.420.10">
    <property type="entry name" value="Ribonuclease H-like superfamily/Ribonuclease H"/>
    <property type="match status" value="1"/>
</dbReference>
<dbReference type="InterPro" id="IPR054353">
    <property type="entry name" value="IstA-like_C"/>
</dbReference>
<dbReference type="GO" id="GO:0015074">
    <property type="term" value="P:DNA integration"/>
    <property type="evidence" value="ECO:0007669"/>
    <property type="project" value="InterPro"/>
</dbReference>
<dbReference type="InterPro" id="IPR001584">
    <property type="entry name" value="Integrase_cat-core"/>
</dbReference>
<gene>
    <name evidence="3" type="ORF">GWR21_01810</name>
</gene>
<evidence type="ECO:0000256" key="1">
    <source>
        <dbReference type="ARBA" id="ARBA00009277"/>
    </source>
</evidence>
<sequence>MAGQRINVMEVRTLISLKQKGWSNRKIADYIKVNRKTVDSYMTRFKALELSWEALLQLEDAELADLFTEDSQTEKERYETLAGYFSYFEKELLKPGCTLGALHQEYLFKHPDGYRYTQFCWHIRQWNKRTTPGGKLLHKAGDKLYIDFCGDRLSYVEKTTGELITVEVFVAVLPCSQYTFVKAVSSQKREDLITCLSSCLQWLGGVPQAIVSDNLKSAVSKAHKYAPLINKTLADFALFYGCAVDPARPYHPQDKALVERAVELVYQRIYYPLSRHTFFSLEELNTEISNMLVTYNDYLFAHGGTTRRQQFIDTEKEWLQPLPQGRYHLRQYRRAKVQKTSYIYLSENRNYYSVPYRYQGHHVEVQYNHVSVEIFYNHTRIASHRRCFTPGHYTTVSEHMPSTHQVYNGWSPQFFEDKAALAGNNTLLYIQRLLGQYSYPEIAYKQCQGILALGKDYTIQRLEQACHRALEYHKAGYHTIERILKAGLDQLEEPPAALPTIPEHVNIRGAAAYR</sequence>
<evidence type="ECO:0000313" key="3">
    <source>
        <dbReference type="EMBL" id="QHS58371.1"/>
    </source>
</evidence>
<evidence type="ECO:0000259" key="2">
    <source>
        <dbReference type="PROSITE" id="PS50994"/>
    </source>
</evidence>
<proteinExistence type="inferred from homology"/>
<dbReference type="NCBIfam" id="NF033546">
    <property type="entry name" value="transpos_IS21"/>
    <property type="match status" value="1"/>
</dbReference>
<dbReference type="PROSITE" id="PS50994">
    <property type="entry name" value="INTEGRASE"/>
    <property type="match status" value="1"/>
</dbReference>
<keyword evidence="4" id="KW-1185">Reference proteome</keyword>